<organism evidence="4 5">
    <name type="scientific">Ranitomeya imitator</name>
    <name type="common">mimic poison frog</name>
    <dbReference type="NCBI Taxonomy" id="111125"/>
    <lineage>
        <taxon>Eukaryota</taxon>
        <taxon>Metazoa</taxon>
        <taxon>Chordata</taxon>
        <taxon>Craniata</taxon>
        <taxon>Vertebrata</taxon>
        <taxon>Euteleostomi</taxon>
        <taxon>Amphibia</taxon>
        <taxon>Batrachia</taxon>
        <taxon>Anura</taxon>
        <taxon>Neobatrachia</taxon>
        <taxon>Hyloidea</taxon>
        <taxon>Dendrobatidae</taxon>
        <taxon>Dendrobatinae</taxon>
        <taxon>Ranitomeya</taxon>
    </lineage>
</organism>
<dbReference type="Proteomes" id="UP001176940">
    <property type="component" value="Unassembled WGS sequence"/>
</dbReference>
<dbReference type="PANTHER" id="PTHR11412:SF136">
    <property type="entry name" value="CD109 ANTIGEN"/>
    <property type="match status" value="1"/>
</dbReference>
<keyword evidence="2" id="KW-0882">Thioester bond</keyword>
<dbReference type="InterPro" id="IPR008930">
    <property type="entry name" value="Terpenoid_cyclase/PrenylTrfase"/>
</dbReference>
<protein>
    <recommendedName>
        <fullName evidence="3">Alpha-macroglobulin-like TED domain-containing protein</fullName>
    </recommendedName>
</protein>
<evidence type="ECO:0000313" key="5">
    <source>
        <dbReference type="Proteomes" id="UP001176940"/>
    </source>
</evidence>
<proteinExistence type="predicted"/>
<dbReference type="Pfam" id="PF07678">
    <property type="entry name" value="TED_complement"/>
    <property type="match status" value="1"/>
</dbReference>
<keyword evidence="5" id="KW-1185">Reference proteome</keyword>
<dbReference type="Gene3D" id="1.50.10.20">
    <property type="match status" value="1"/>
</dbReference>
<evidence type="ECO:0000256" key="1">
    <source>
        <dbReference type="ARBA" id="ARBA00022729"/>
    </source>
</evidence>
<comment type="caution">
    <text evidence="4">The sequence shown here is derived from an EMBL/GenBank/DDBJ whole genome shotgun (WGS) entry which is preliminary data.</text>
</comment>
<sequence>MCISQVLPCRVIGANMYQKKWVDVLGAEELWYPIDSGILDQAVEWLVQHQDTVTGKFSEPGRVIHYELQGGQSGPITLTAYIVTSLLEDELYKYMNTAPEPPTVRE</sequence>
<dbReference type="PANTHER" id="PTHR11412">
    <property type="entry name" value="MACROGLOBULIN / COMPLEMENT"/>
    <property type="match status" value="1"/>
</dbReference>
<reference evidence="4" key="1">
    <citation type="submission" date="2023-07" db="EMBL/GenBank/DDBJ databases">
        <authorList>
            <person name="Stuckert A."/>
        </authorList>
    </citation>
    <scope>NUCLEOTIDE SEQUENCE</scope>
</reference>
<keyword evidence="1" id="KW-0732">Signal</keyword>
<feature type="domain" description="Alpha-macroglobulin-like TED" evidence="3">
    <location>
        <begin position="28"/>
        <end position="89"/>
    </location>
</feature>
<dbReference type="SUPFAM" id="SSF48239">
    <property type="entry name" value="Terpenoid cyclases/Protein prenyltransferases"/>
    <property type="match status" value="1"/>
</dbReference>
<dbReference type="InterPro" id="IPR050473">
    <property type="entry name" value="A2M/Complement_sys"/>
</dbReference>
<evidence type="ECO:0000256" key="2">
    <source>
        <dbReference type="ARBA" id="ARBA00022966"/>
    </source>
</evidence>
<dbReference type="EMBL" id="CAUEEQ010049434">
    <property type="protein sequence ID" value="CAJ0960160.1"/>
    <property type="molecule type" value="Genomic_DNA"/>
</dbReference>
<gene>
    <name evidence="4" type="ORF">RIMI_LOCUS17161507</name>
</gene>
<evidence type="ECO:0000259" key="3">
    <source>
        <dbReference type="Pfam" id="PF07678"/>
    </source>
</evidence>
<dbReference type="InterPro" id="IPR011626">
    <property type="entry name" value="Alpha-macroglobulin_TED"/>
</dbReference>
<accession>A0ABN9M6F1</accession>
<name>A0ABN9M6F1_9NEOB</name>
<evidence type="ECO:0000313" key="4">
    <source>
        <dbReference type="EMBL" id="CAJ0960160.1"/>
    </source>
</evidence>